<dbReference type="PANTHER" id="PTHR24061">
    <property type="entry name" value="CALCIUM-SENSING RECEPTOR-RELATED"/>
    <property type="match status" value="1"/>
</dbReference>
<protein>
    <submittedName>
        <fullName evidence="2">Uncharacterized protein LOC132712330</fullName>
    </submittedName>
</protein>
<evidence type="ECO:0000313" key="2">
    <source>
        <dbReference type="RefSeq" id="XP_060549356.1"/>
    </source>
</evidence>
<dbReference type="InterPro" id="IPR000068">
    <property type="entry name" value="GPCR_3_Ca_sens_rcpt-rel"/>
</dbReference>
<name>A0ABM3ZLW8_PANGU</name>
<dbReference type="SUPFAM" id="SSF53822">
    <property type="entry name" value="Periplasmic binding protein-like I"/>
    <property type="match status" value="1"/>
</dbReference>
<organism evidence="1 2">
    <name type="scientific">Pantherophis guttatus</name>
    <name type="common">Corn snake</name>
    <name type="synonym">Elaphe guttata</name>
    <dbReference type="NCBI Taxonomy" id="94885"/>
    <lineage>
        <taxon>Eukaryota</taxon>
        <taxon>Metazoa</taxon>
        <taxon>Chordata</taxon>
        <taxon>Craniata</taxon>
        <taxon>Vertebrata</taxon>
        <taxon>Euteleostomi</taxon>
        <taxon>Lepidosauria</taxon>
        <taxon>Squamata</taxon>
        <taxon>Bifurcata</taxon>
        <taxon>Unidentata</taxon>
        <taxon>Episquamata</taxon>
        <taxon>Toxicofera</taxon>
        <taxon>Serpentes</taxon>
        <taxon>Colubroidea</taxon>
        <taxon>Colubridae</taxon>
        <taxon>Colubrinae</taxon>
        <taxon>Pantherophis</taxon>
    </lineage>
</organism>
<dbReference type="Gene3D" id="3.40.50.2300">
    <property type="match status" value="2"/>
</dbReference>
<sequence length="278" mass="32756">MQIRRHTFLKYVHSVWNYSFQWKKKPNDGSFEPDFFLEPQFNNQSFQCSFSKDNISVKGRTRCTQTSPLNTKVERSRMWNQYNRYVYAMMSIMPHALNAAYSSIFKRRRKEGEERLGTRRLKPWQFHSFLKKNDFCNLSHMKIYLDQNGDVAADLDIISLIVLSREDPIKEQLGVFIRQRLTIDQDAISQLKLLNKSLPQSRCVENCHPGFFKRAQEGEPGPNFFHNGRDKKKILRDEFKVNSSPAKSRPTVFQEISQDHTFIRLGELPGRFLPNVIL</sequence>
<keyword evidence="1" id="KW-1185">Reference proteome</keyword>
<accession>A0ABM3ZLW8</accession>
<gene>
    <name evidence="2" type="primary">LOC132712330</name>
</gene>
<dbReference type="GeneID" id="132712330"/>
<proteinExistence type="predicted"/>
<reference evidence="2" key="1">
    <citation type="submission" date="2025-08" db="UniProtKB">
        <authorList>
            <consortium name="RefSeq"/>
        </authorList>
    </citation>
    <scope>IDENTIFICATION</scope>
    <source>
        <tissue evidence="2">Blood</tissue>
    </source>
</reference>
<dbReference type="PANTHER" id="PTHR24061:SF599">
    <property type="entry name" value="G-PROTEIN COUPLED RECEPTORS FAMILY 3 PROFILE DOMAIN-CONTAINING PROTEIN"/>
    <property type="match status" value="1"/>
</dbReference>
<dbReference type="Proteomes" id="UP001652622">
    <property type="component" value="Unplaced"/>
</dbReference>
<evidence type="ECO:0000313" key="1">
    <source>
        <dbReference type="Proteomes" id="UP001652622"/>
    </source>
</evidence>
<dbReference type="RefSeq" id="XP_060549356.1">
    <property type="nucleotide sequence ID" value="XM_060693373.1"/>
</dbReference>
<dbReference type="InterPro" id="IPR028082">
    <property type="entry name" value="Peripla_BP_I"/>
</dbReference>